<proteinExistence type="predicted"/>
<dbReference type="InParanoid" id="A0A409YPW5"/>
<dbReference type="PANTHER" id="PTHR12210">
    <property type="entry name" value="DULLARD PROTEIN PHOSPHATASE"/>
    <property type="match status" value="1"/>
</dbReference>
<evidence type="ECO:0000259" key="2">
    <source>
        <dbReference type="PROSITE" id="PS50969"/>
    </source>
</evidence>
<evidence type="ECO:0000313" key="3">
    <source>
        <dbReference type="EMBL" id="PPR05041.1"/>
    </source>
</evidence>
<feature type="region of interest" description="Disordered" evidence="1">
    <location>
        <begin position="532"/>
        <end position="633"/>
    </location>
</feature>
<organism evidence="3 4">
    <name type="scientific">Panaeolus cyanescens</name>
    <dbReference type="NCBI Taxonomy" id="181874"/>
    <lineage>
        <taxon>Eukaryota</taxon>
        <taxon>Fungi</taxon>
        <taxon>Dikarya</taxon>
        <taxon>Basidiomycota</taxon>
        <taxon>Agaricomycotina</taxon>
        <taxon>Agaricomycetes</taxon>
        <taxon>Agaricomycetidae</taxon>
        <taxon>Agaricales</taxon>
        <taxon>Agaricineae</taxon>
        <taxon>Galeropsidaceae</taxon>
        <taxon>Panaeolus</taxon>
    </lineage>
</organism>
<dbReference type="EMBL" id="NHTK01000859">
    <property type="protein sequence ID" value="PPR05041.1"/>
    <property type="molecule type" value="Genomic_DNA"/>
</dbReference>
<sequence length="665" mass="74276">MASYSNHNRGYSSKRRSSPVYDDYEGPSSQSSTHQRRTSPSYDAVPEDRYASKGNSYYQSNNVRSYNSNSYSNYRRRPWNEGQPSSHKNSDIYGRASRSPPPRSSHFRESQPPTTLKPPIRPRNTSPVPSIRVEPTTEYLTTADVPSKQLDDPTSSRKLLVLDLNGSLLVRSPHRKPPHIPRHMPYDPYAEPGRPRALRTVHPRPYMRAFRDYLFHDETKRWLDTMVWSSAQPHSVADMVDKAFGERKDELKAVWARDTLGLSSDQYHQKTQTTKDLAKPWAEISALRPSAAVSSRGTSVPPPPSSPVASEAAVELETDVASQSHSAHTTLLMDDSPLKAILQPFNHLCISEYTNEMRKNDLTILEIQNLKKQRAEPCDEKSGEESQQSREEDAVNANGTEVAQELSSERTKEAMTREEEKKQRRKEKKKMKQEMRRKEKEDQLLEKLQASTGDKAGSSSSTSPVESVMSMVVDGVVDESYLGYDATLLAAIGILEHVKLEDNVAAWMKSGGLTHIPGIDNLHAEWLDSHAPQSTNADESVDTALNEEKTTPAIDIAIEAEDNYKSTSGRNHTPPSHEGTPVPTKKRRVSDEHEQSPSRMAENDTTSDAQETSSASLPGAEQVAETKTDTPKQWFENPAVLAHWAQKGRDTLIKLGISVESGVVG</sequence>
<feature type="region of interest" description="Disordered" evidence="1">
    <location>
        <begin position="371"/>
        <end position="443"/>
    </location>
</feature>
<dbReference type="STRING" id="181874.A0A409YPW5"/>
<accession>A0A409YPW5</accession>
<feature type="compositionally biased region" description="Polar residues" evidence="1">
    <location>
        <begin position="603"/>
        <end position="616"/>
    </location>
</feature>
<feature type="domain" description="FCP1 homology" evidence="2">
    <location>
        <begin position="153"/>
        <end position="374"/>
    </location>
</feature>
<feature type="region of interest" description="Disordered" evidence="1">
    <location>
        <begin position="1"/>
        <end position="154"/>
    </location>
</feature>
<feature type="region of interest" description="Disordered" evidence="1">
    <location>
        <begin position="290"/>
        <end position="321"/>
    </location>
</feature>
<keyword evidence="4" id="KW-1185">Reference proteome</keyword>
<dbReference type="Proteomes" id="UP000284842">
    <property type="component" value="Unassembled WGS sequence"/>
</dbReference>
<feature type="compositionally biased region" description="Basic and acidic residues" evidence="1">
    <location>
        <begin position="432"/>
        <end position="443"/>
    </location>
</feature>
<feature type="compositionally biased region" description="Basic and acidic residues" evidence="1">
    <location>
        <begin position="373"/>
        <end position="393"/>
    </location>
</feature>
<feature type="compositionally biased region" description="Polar residues" evidence="1">
    <location>
        <begin position="565"/>
        <end position="574"/>
    </location>
</feature>
<evidence type="ECO:0000313" key="4">
    <source>
        <dbReference type="Proteomes" id="UP000284842"/>
    </source>
</evidence>
<dbReference type="SMART" id="SM00577">
    <property type="entry name" value="CPDc"/>
    <property type="match status" value="1"/>
</dbReference>
<feature type="compositionally biased region" description="Basic and acidic residues" evidence="1">
    <location>
        <begin position="407"/>
        <end position="422"/>
    </location>
</feature>
<protein>
    <recommendedName>
        <fullName evidence="2">FCP1 homology domain-containing protein</fullName>
    </recommendedName>
</protein>
<dbReference type="InterPro" id="IPR023214">
    <property type="entry name" value="HAD_sf"/>
</dbReference>
<comment type="caution">
    <text evidence="3">The sequence shown here is derived from an EMBL/GenBank/DDBJ whole genome shotgun (WGS) entry which is preliminary data.</text>
</comment>
<dbReference type="InterPro" id="IPR036412">
    <property type="entry name" value="HAD-like_sf"/>
</dbReference>
<dbReference type="SUPFAM" id="SSF56784">
    <property type="entry name" value="HAD-like"/>
    <property type="match status" value="1"/>
</dbReference>
<feature type="compositionally biased region" description="Low complexity" evidence="1">
    <location>
        <begin position="27"/>
        <end position="41"/>
    </location>
</feature>
<dbReference type="AlphaFoldDB" id="A0A409YPW5"/>
<name>A0A409YPW5_9AGAR</name>
<feature type="compositionally biased region" description="Polar residues" evidence="1">
    <location>
        <begin position="1"/>
        <end position="11"/>
    </location>
</feature>
<dbReference type="InterPro" id="IPR004274">
    <property type="entry name" value="FCP1_dom"/>
</dbReference>
<reference evidence="3 4" key="1">
    <citation type="journal article" date="2018" name="Evol. Lett.">
        <title>Horizontal gene cluster transfer increased hallucinogenic mushroom diversity.</title>
        <authorList>
            <person name="Reynolds H.T."/>
            <person name="Vijayakumar V."/>
            <person name="Gluck-Thaler E."/>
            <person name="Korotkin H.B."/>
            <person name="Matheny P.B."/>
            <person name="Slot J.C."/>
        </authorList>
    </citation>
    <scope>NUCLEOTIDE SEQUENCE [LARGE SCALE GENOMIC DNA]</scope>
    <source>
        <strain evidence="3 4">2629</strain>
    </source>
</reference>
<gene>
    <name evidence="3" type="ORF">CVT24_010187</name>
</gene>
<dbReference type="PROSITE" id="PS50969">
    <property type="entry name" value="FCP1"/>
    <property type="match status" value="1"/>
</dbReference>
<feature type="compositionally biased region" description="Low complexity" evidence="1">
    <location>
        <begin position="55"/>
        <end position="73"/>
    </location>
</feature>
<dbReference type="OrthoDB" id="1711508at2759"/>
<dbReference type="Gene3D" id="3.40.50.1000">
    <property type="entry name" value="HAD superfamily/HAD-like"/>
    <property type="match status" value="1"/>
</dbReference>
<dbReference type="InterPro" id="IPR050365">
    <property type="entry name" value="TIM50"/>
</dbReference>
<evidence type="ECO:0000256" key="1">
    <source>
        <dbReference type="SAM" id="MobiDB-lite"/>
    </source>
</evidence>